<sequence>MEDLRTWVDQMSSRDIVRDVLEADPHLEIGAITDLNAKNHKWVLLFDRIKGYEPGFRILTGSLLDAERVGYSLGCEPGGGSQHLVRQLRSRLRHPAATDVVGRARDDQSAPLFQNQMRGSDVDLSKFPAPLWHEHDGGNYLGTFDAVVTRDPETGWVNVGTYRMMRYDSRRLCLFVNSSHHARLHMEKYRRRGERVPVAVSLGHHPALSALGGMELPAGTSEYDVFDQLRGDLDLVTLPITKLPVPATSEIVAEGYLSEEVVFDGPYGEFLGYYAGGKMPTPTLDVEAVYYRDEPIILGTCAGIPPYDYSYFRCPMRSAMIWDALEEAGVPNVTGVWCHEAGYTRALNVVSIDQAYLGHAQQAGMVASQVREGAFGGKYTIVVDDDIDPGNLDEVMWALTTRTDPVDAIEFIRHSWGMALDPMVERAPDESLGALSMSRAVIIACQPYGRRAQGTFPAPVTVRQDVAARVMRQFPQVFPSKS</sequence>
<dbReference type="AlphaFoldDB" id="A0A5C4LZE5"/>
<dbReference type="PANTHER" id="PTHR30108:SF17">
    <property type="entry name" value="FERULIC ACID DECARBOXYLASE 1"/>
    <property type="match status" value="1"/>
</dbReference>
<reference evidence="4 5" key="1">
    <citation type="submission" date="2019-06" db="EMBL/GenBank/DDBJ databases">
        <title>Amycolatopsis alkalitolerans sp. nov., isolated from Gastrodia elata Blume.</title>
        <authorList>
            <person name="Narsing Rao M.P."/>
            <person name="Li W.J."/>
        </authorList>
    </citation>
    <scope>NUCLEOTIDE SEQUENCE [LARGE SCALE GENOMIC DNA]</scope>
    <source>
        <strain evidence="4 5">SYSUP0005</strain>
    </source>
</reference>
<evidence type="ECO:0000259" key="3">
    <source>
        <dbReference type="Pfam" id="PF20696"/>
    </source>
</evidence>
<dbReference type="GO" id="GO:0033494">
    <property type="term" value="P:ferulate metabolic process"/>
    <property type="evidence" value="ECO:0007669"/>
    <property type="project" value="TreeGrafter"/>
</dbReference>
<dbReference type="InterPro" id="IPR002830">
    <property type="entry name" value="UbiD"/>
</dbReference>
<dbReference type="Pfam" id="PF01977">
    <property type="entry name" value="UbiD"/>
    <property type="match status" value="1"/>
</dbReference>
<dbReference type="RefSeq" id="WP_139097272.1">
    <property type="nucleotide sequence ID" value="NZ_VDFW01000011.1"/>
</dbReference>
<dbReference type="InterPro" id="IPR049383">
    <property type="entry name" value="UbiD-like_N"/>
</dbReference>
<evidence type="ECO:0000259" key="2">
    <source>
        <dbReference type="Pfam" id="PF20695"/>
    </source>
</evidence>
<organism evidence="4 5">
    <name type="scientific">Amycolatopsis alkalitolerans</name>
    <dbReference type="NCBI Taxonomy" id="2547244"/>
    <lineage>
        <taxon>Bacteria</taxon>
        <taxon>Bacillati</taxon>
        <taxon>Actinomycetota</taxon>
        <taxon>Actinomycetes</taxon>
        <taxon>Pseudonocardiales</taxon>
        <taxon>Pseudonocardiaceae</taxon>
        <taxon>Amycolatopsis</taxon>
    </lineage>
</organism>
<dbReference type="InterPro" id="IPR048304">
    <property type="entry name" value="UbiD_Rift_dom"/>
</dbReference>
<name>A0A5C4LZE5_9PSEU</name>
<accession>A0A5C4LZE5</accession>
<dbReference type="Pfam" id="PF20695">
    <property type="entry name" value="UbiD_N"/>
    <property type="match status" value="1"/>
</dbReference>
<feature type="domain" description="3-octaprenyl-4-hydroxybenzoate carboxy-lyase-like N-terminal" evidence="2">
    <location>
        <begin position="22"/>
        <end position="79"/>
    </location>
</feature>
<keyword evidence="5" id="KW-1185">Reference proteome</keyword>
<dbReference type="GO" id="GO:0046281">
    <property type="term" value="P:cinnamic acid catabolic process"/>
    <property type="evidence" value="ECO:0007669"/>
    <property type="project" value="TreeGrafter"/>
</dbReference>
<dbReference type="SUPFAM" id="SSF50475">
    <property type="entry name" value="FMN-binding split barrel"/>
    <property type="match status" value="1"/>
</dbReference>
<dbReference type="Gene3D" id="3.40.1670.10">
    <property type="entry name" value="UbiD C-terminal domain-like"/>
    <property type="match status" value="1"/>
</dbReference>
<dbReference type="EMBL" id="VDFW01000011">
    <property type="protein sequence ID" value="TNC25335.1"/>
    <property type="molecule type" value="Genomic_DNA"/>
</dbReference>
<dbReference type="SUPFAM" id="SSF143968">
    <property type="entry name" value="UbiD C-terminal domain-like"/>
    <property type="match status" value="1"/>
</dbReference>
<dbReference type="GO" id="GO:0005737">
    <property type="term" value="C:cytoplasm"/>
    <property type="evidence" value="ECO:0007669"/>
    <property type="project" value="TreeGrafter"/>
</dbReference>
<dbReference type="Pfam" id="PF20696">
    <property type="entry name" value="UbiD_C"/>
    <property type="match status" value="1"/>
</dbReference>
<dbReference type="InterPro" id="IPR049381">
    <property type="entry name" value="UbiD-like_C"/>
</dbReference>
<dbReference type="PANTHER" id="PTHR30108">
    <property type="entry name" value="3-OCTAPRENYL-4-HYDROXYBENZOATE CARBOXY-LYASE-RELATED"/>
    <property type="match status" value="1"/>
</dbReference>
<feature type="domain" description="3-octaprenyl-4-hydroxybenzoate carboxy-lyase-like Rift-related" evidence="1">
    <location>
        <begin position="107"/>
        <end position="304"/>
    </location>
</feature>
<dbReference type="Proteomes" id="UP000305546">
    <property type="component" value="Unassembled WGS sequence"/>
</dbReference>
<evidence type="ECO:0000313" key="4">
    <source>
        <dbReference type="EMBL" id="TNC25335.1"/>
    </source>
</evidence>
<gene>
    <name evidence="4" type="ORF">FG385_14630</name>
</gene>
<dbReference type="GO" id="GO:0016831">
    <property type="term" value="F:carboxy-lyase activity"/>
    <property type="evidence" value="ECO:0007669"/>
    <property type="project" value="InterPro"/>
</dbReference>
<dbReference type="OrthoDB" id="9809841at2"/>
<proteinExistence type="predicted"/>
<protein>
    <submittedName>
        <fullName evidence="4">UbiD family decarboxylase</fullName>
    </submittedName>
</protein>
<evidence type="ECO:0000313" key="5">
    <source>
        <dbReference type="Proteomes" id="UP000305546"/>
    </source>
</evidence>
<feature type="domain" description="3-octaprenyl-4-hydroxybenzoate carboxy-lyase-like C-terminal" evidence="3">
    <location>
        <begin position="311"/>
        <end position="442"/>
    </location>
</feature>
<comment type="caution">
    <text evidence="4">The sequence shown here is derived from an EMBL/GenBank/DDBJ whole genome shotgun (WGS) entry which is preliminary data.</text>
</comment>
<evidence type="ECO:0000259" key="1">
    <source>
        <dbReference type="Pfam" id="PF01977"/>
    </source>
</evidence>